<accession>A0A3N4LQL6</accession>
<protein>
    <submittedName>
        <fullName evidence="1">Uncharacterized protein</fullName>
    </submittedName>
</protein>
<organism evidence="1 2">
    <name type="scientific">Terfezia boudieri ATCC MYA-4762</name>
    <dbReference type="NCBI Taxonomy" id="1051890"/>
    <lineage>
        <taxon>Eukaryota</taxon>
        <taxon>Fungi</taxon>
        <taxon>Dikarya</taxon>
        <taxon>Ascomycota</taxon>
        <taxon>Pezizomycotina</taxon>
        <taxon>Pezizomycetes</taxon>
        <taxon>Pezizales</taxon>
        <taxon>Pezizaceae</taxon>
        <taxon>Terfezia</taxon>
    </lineage>
</organism>
<dbReference type="InParanoid" id="A0A3N4LQL6"/>
<reference evidence="1 2" key="1">
    <citation type="journal article" date="2018" name="Nat. Ecol. Evol.">
        <title>Pezizomycetes genomes reveal the molecular basis of ectomycorrhizal truffle lifestyle.</title>
        <authorList>
            <person name="Murat C."/>
            <person name="Payen T."/>
            <person name="Noel B."/>
            <person name="Kuo A."/>
            <person name="Morin E."/>
            <person name="Chen J."/>
            <person name="Kohler A."/>
            <person name="Krizsan K."/>
            <person name="Balestrini R."/>
            <person name="Da Silva C."/>
            <person name="Montanini B."/>
            <person name="Hainaut M."/>
            <person name="Levati E."/>
            <person name="Barry K.W."/>
            <person name="Belfiori B."/>
            <person name="Cichocki N."/>
            <person name="Clum A."/>
            <person name="Dockter R.B."/>
            <person name="Fauchery L."/>
            <person name="Guy J."/>
            <person name="Iotti M."/>
            <person name="Le Tacon F."/>
            <person name="Lindquist E.A."/>
            <person name="Lipzen A."/>
            <person name="Malagnac F."/>
            <person name="Mello A."/>
            <person name="Molinier V."/>
            <person name="Miyauchi S."/>
            <person name="Poulain J."/>
            <person name="Riccioni C."/>
            <person name="Rubini A."/>
            <person name="Sitrit Y."/>
            <person name="Splivallo R."/>
            <person name="Traeger S."/>
            <person name="Wang M."/>
            <person name="Zifcakova L."/>
            <person name="Wipf D."/>
            <person name="Zambonelli A."/>
            <person name="Paolocci F."/>
            <person name="Nowrousian M."/>
            <person name="Ottonello S."/>
            <person name="Baldrian P."/>
            <person name="Spatafora J.W."/>
            <person name="Henrissat B."/>
            <person name="Nagy L.G."/>
            <person name="Aury J.M."/>
            <person name="Wincker P."/>
            <person name="Grigoriev I.V."/>
            <person name="Bonfante P."/>
            <person name="Martin F.M."/>
        </authorList>
    </citation>
    <scope>NUCLEOTIDE SEQUENCE [LARGE SCALE GENOMIC DNA]</scope>
    <source>
        <strain evidence="1 2">ATCC MYA-4762</strain>
    </source>
</reference>
<evidence type="ECO:0000313" key="1">
    <source>
        <dbReference type="EMBL" id="RPB25136.1"/>
    </source>
</evidence>
<gene>
    <name evidence="1" type="ORF">L211DRAFT_837000</name>
</gene>
<name>A0A3N4LQL6_9PEZI</name>
<keyword evidence="2" id="KW-1185">Reference proteome</keyword>
<dbReference type="AlphaFoldDB" id="A0A3N4LQL6"/>
<dbReference type="EMBL" id="ML121539">
    <property type="protein sequence ID" value="RPB25136.1"/>
    <property type="molecule type" value="Genomic_DNA"/>
</dbReference>
<sequence>MGSHIPMLLLRFQPSGGGWRGYKPRKAATLGDFNYFYSYMSELASCRYLRCIGKPVWVEGQRR</sequence>
<dbReference type="OrthoDB" id="2127032at2759"/>
<evidence type="ECO:0000313" key="2">
    <source>
        <dbReference type="Proteomes" id="UP000267821"/>
    </source>
</evidence>
<dbReference type="Proteomes" id="UP000267821">
    <property type="component" value="Unassembled WGS sequence"/>
</dbReference>
<proteinExistence type="predicted"/>